<gene>
    <name evidence="1" type="ORF">F444_15431</name>
</gene>
<name>A0A080ZM28_PHYNI</name>
<evidence type="ECO:0000313" key="1">
    <source>
        <dbReference type="EMBL" id="ETO67689.1"/>
    </source>
</evidence>
<dbReference type="EMBL" id="ANJA01002863">
    <property type="protein sequence ID" value="ETO67689.1"/>
    <property type="molecule type" value="Genomic_DNA"/>
</dbReference>
<accession>A0A080ZM28</accession>
<protein>
    <submittedName>
        <fullName evidence="1">Uncharacterized protein</fullName>
    </submittedName>
</protein>
<dbReference type="Proteomes" id="UP000028582">
    <property type="component" value="Unassembled WGS sequence"/>
</dbReference>
<comment type="caution">
    <text evidence="1">The sequence shown here is derived from an EMBL/GenBank/DDBJ whole genome shotgun (WGS) entry which is preliminary data.</text>
</comment>
<sequence length="31" mass="3548">MCRQDEEVNISICAVFIGFQIDVSKMSVKEQ</sequence>
<reference evidence="1 2" key="1">
    <citation type="submission" date="2013-11" db="EMBL/GenBank/DDBJ databases">
        <title>The Genome Sequence of Phytophthora parasitica P1976.</title>
        <authorList>
            <consortium name="The Broad Institute Genomics Platform"/>
            <person name="Russ C."/>
            <person name="Tyler B."/>
            <person name="Panabieres F."/>
            <person name="Shan W."/>
            <person name="Tripathy S."/>
            <person name="Grunwald N."/>
            <person name="Machado M."/>
            <person name="Johnson C.S."/>
            <person name="Walker B."/>
            <person name="Young S."/>
            <person name="Zeng Q."/>
            <person name="Gargeya S."/>
            <person name="Fitzgerald M."/>
            <person name="Haas B."/>
            <person name="Abouelleil A."/>
            <person name="Allen A.W."/>
            <person name="Alvarado L."/>
            <person name="Arachchi H.M."/>
            <person name="Berlin A.M."/>
            <person name="Chapman S.B."/>
            <person name="Gainer-Dewar J."/>
            <person name="Goldberg J."/>
            <person name="Griggs A."/>
            <person name="Gujja S."/>
            <person name="Hansen M."/>
            <person name="Howarth C."/>
            <person name="Imamovic A."/>
            <person name="Ireland A."/>
            <person name="Larimer J."/>
            <person name="McCowan C."/>
            <person name="Murphy C."/>
            <person name="Pearson M."/>
            <person name="Poon T.W."/>
            <person name="Priest M."/>
            <person name="Roberts A."/>
            <person name="Saif S."/>
            <person name="Shea T."/>
            <person name="Sisk P."/>
            <person name="Sykes S."/>
            <person name="Wortman J."/>
            <person name="Nusbaum C."/>
            <person name="Birren B."/>
        </authorList>
    </citation>
    <scope>NUCLEOTIDE SEQUENCE [LARGE SCALE GENOMIC DNA]</scope>
    <source>
        <strain evidence="1 2">P1976</strain>
    </source>
</reference>
<evidence type="ECO:0000313" key="2">
    <source>
        <dbReference type="Proteomes" id="UP000028582"/>
    </source>
</evidence>
<organism evidence="1 2">
    <name type="scientific">Phytophthora nicotianae P1976</name>
    <dbReference type="NCBI Taxonomy" id="1317066"/>
    <lineage>
        <taxon>Eukaryota</taxon>
        <taxon>Sar</taxon>
        <taxon>Stramenopiles</taxon>
        <taxon>Oomycota</taxon>
        <taxon>Peronosporomycetes</taxon>
        <taxon>Peronosporales</taxon>
        <taxon>Peronosporaceae</taxon>
        <taxon>Phytophthora</taxon>
    </lineage>
</organism>
<dbReference type="AlphaFoldDB" id="A0A080ZM28"/>
<proteinExistence type="predicted"/>